<reference evidence="2 3" key="1">
    <citation type="submission" date="2014-03" db="EMBL/GenBank/DDBJ databases">
        <title>Draft genome of the hookworm Oesophagostomum dentatum.</title>
        <authorList>
            <person name="Mitreva M."/>
        </authorList>
    </citation>
    <scope>NUCLEOTIDE SEQUENCE [LARGE SCALE GENOMIC DNA]</scope>
    <source>
        <strain evidence="2 3">OD-Hann</strain>
    </source>
</reference>
<evidence type="ECO:0000256" key="1">
    <source>
        <dbReference type="SAM" id="Phobius"/>
    </source>
</evidence>
<organism evidence="2 3">
    <name type="scientific">Oesophagostomum dentatum</name>
    <name type="common">Nodular worm</name>
    <dbReference type="NCBI Taxonomy" id="61180"/>
    <lineage>
        <taxon>Eukaryota</taxon>
        <taxon>Metazoa</taxon>
        <taxon>Ecdysozoa</taxon>
        <taxon>Nematoda</taxon>
        <taxon>Chromadorea</taxon>
        <taxon>Rhabditida</taxon>
        <taxon>Rhabditina</taxon>
        <taxon>Rhabditomorpha</taxon>
        <taxon>Strongyloidea</taxon>
        <taxon>Strongylidae</taxon>
        <taxon>Oesophagostomum</taxon>
    </lineage>
</organism>
<proteinExistence type="predicted"/>
<evidence type="ECO:0000313" key="2">
    <source>
        <dbReference type="EMBL" id="KHJ84628.1"/>
    </source>
</evidence>
<evidence type="ECO:0000313" key="3">
    <source>
        <dbReference type="Proteomes" id="UP000053660"/>
    </source>
</evidence>
<protein>
    <submittedName>
        <fullName evidence="2">Uncharacterized protein</fullName>
    </submittedName>
</protein>
<sequence length="68" mass="7325">MVPIMEDSQVMSALPARTIIHMAMVLSVMVTLGVGVDIIPVLLFVISQVHFMQLTATLPLATGTHHSL</sequence>
<name>A0A0B1SH61_OESDE</name>
<keyword evidence="1" id="KW-1133">Transmembrane helix</keyword>
<dbReference type="AlphaFoldDB" id="A0A0B1SH61"/>
<keyword evidence="3" id="KW-1185">Reference proteome</keyword>
<keyword evidence="1" id="KW-0812">Transmembrane</keyword>
<feature type="transmembrane region" description="Helical" evidence="1">
    <location>
        <begin position="20"/>
        <end position="46"/>
    </location>
</feature>
<accession>A0A0B1SH61</accession>
<dbReference type="Proteomes" id="UP000053660">
    <property type="component" value="Unassembled WGS sequence"/>
</dbReference>
<keyword evidence="1" id="KW-0472">Membrane</keyword>
<gene>
    <name evidence="2" type="ORF">OESDEN_15656</name>
</gene>
<dbReference type="EMBL" id="KN567476">
    <property type="protein sequence ID" value="KHJ84628.1"/>
    <property type="molecule type" value="Genomic_DNA"/>
</dbReference>